<dbReference type="Proteomes" id="UP000265520">
    <property type="component" value="Unassembled WGS sequence"/>
</dbReference>
<protein>
    <submittedName>
        <fullName evidence="1">Uncharacterized protein</fullName>
    </submittedName>
</protein>
<comment type="caution">
    <text evidence="1">The sequence shown here is derived from an EMBL/GenBank/DDBJ whole genome shotgun (WGS) entry which is preliminary data.</text>
</comment>
<organism evidence="1 2">
    <name type="scientific">Trifolium medium</name>
    <dbReference type="NCBI Taxonomy" id="97028"/>
    <lineage>
        <taxon>Eukaryota</taxon>
        <taxon>Viridiplantae</taxon>
        <taxon>Streptophyta</taxon>
        <taxon>Embryophyta</taxon>
        <taxon>Tracheophyta</taxon>
        <taxon>Spermatophyta</taxon>
        <taxon>Magnoliopsida</taxon>
        <taxon>eudicotyledons</taxon>
        <taxon>Gunneridae</taxon>
        <taxon>Pentapetalae</taxon>
        <taxon>rosids</taxon>
        <taxon>fabids</taxon>
        <taxon>Fabales</taxon>
        <taxon>Fabaceae</taxon>
        <taxon>Papilionoideae</taxon>
        <taxon>50 kb inversion clade</taxon>
        <taxon>NPAAA clade</taxon>
        <taxon>Hologalegina</taxon>
        <taxon>IRL clade</taxon>
        <taxon>Trifolieae</taxon>
        <taxon>Trifolium</taxon>
    </lineage>
</organism>
<keyword evidence="2" id="KW-1185">Reference proteome</keyword>
<sequence>RAPSDAKQNFSGLLASTGEHWRRSLLSDQMPRLATHTQNWVPATKMA</sequence>
<proteinExistence type="predicted"/>
<dbReference type="EMBL" id="LXQA010267910">
    <property type="protein sequence ID" value="MCI39484.1"/>
    <property type="molecule type" value="Genomic_DNA"/>
</dbReference>
<dbReference type="AlphaFoldDB" id="A0A392RTU9"/>
<accession>A0A392RTU9</accession>
<name>A0A392RTU9_9FABA</name>
<evidence type="ECO:0000313" key="1">
    <source>
        <dbReference type="EMBL" id="MCI39484.1"/>
    </source>
</evidence>
<evidence type="ECO:0000313" key="2">
    <source>
        <dbReference type="Proteomes" id="UP000265520"/>
    </source>
</evidence>
<reference evidence="1 2" key="1">
    <citation type="journal article" date="2018" name="Front. Plant Sci.">
        <title>Red Clover (Trifolium pratense) and Zigzag Clover (T. medium) - A Picture of Genomic Similarities and Differences.</title>
        <authorList>
            <person name="Dluhosova J."/>
            <person name="Istvanek J."/>
            <person name="Nedelnik J."/>
            <person name="Repkova J."/>
        </authorList>
    </citation>
    <scope>NUCLEOTIDE SEQUENCE [LARGE SCALE GENOMIC DNA]</scope>
    <source>
        <strain evidence="2">cv. 10/8</strain>
        <tissue evidence="1">Leaf</tissue>
    </source>
</reference>
<feature type="non-terminal residue" evidence="1">
    <location>
        <position position="1"/>
    </location>
</feature>